<dbReference type="SMART" id="SM00220">
    <property type="entry name" value="S_TKc"/>
    <property type="match status" value="1"/>
</dbReference>
<dbReference type="InterPro" id="IPR000719">
    <property type="entry name" value="Prot_kinase_dom"/>
</dbReference>
<dbReference type="GO" id="GO:0004672">
    <property type="term" value="F:protein kinase activity"/>
    <property type="evidence" value="ECO:0007669"/>
    <property type="project" value="InterPro"/>
</dbReference>
<keyword evidence="4" id="KW-1185">Reference proteome</keyword>
<dbReference type="PANTHER" id="PTHR23257:SF842">
    <property type="entry name" value="KINASE SUPERFAMILY WITH OCTICOSAPEPTIDE_PHOX_BEM1P DOMAIN-CONTAINING PROTEIN"/>
    <property type="match status" value="1"/>
</dbReference>
<protein>
    <recommendedName>
        <fullName evidence="2">Protein kinase domain-containing protein</fullName>
    </recommendedName>
</protein>
<comment type="caution">
    <text evidence="3">The sequence shown here is derived from an EMBL/GenBank/DDBJ whole genome shotgun (WGS) entry which is preliminary data.</text>
</comment>
<evidence type="ECO:0000256" key="1">
    <source>
        <dbReference type="SAM" id="MobiDB-lite"/>
    </source>
</evidence>
<name>A0AAD5GPZ8_AMBAR</name>
<gene>
    <name evidence="3" type="ORF">M8C21_000385</name>
</gene>
<dbReference type="PRINTS" id="PR00109">
    <property type="entry name" value="TYRKINASE"/>
</dbReference>
<dbReference type="FunFam" id="3.10.20.90:FF:000058">
    <property type="entry name" value="Octicosapeptide/phox/Bem1p domain kinase superfamily protein"/>
    <property type="match status" value="1"/>
</dbReference>
<evidence type="ECO:0000313" key="3">
    <source>
        <dbReference type="EMBL" id="KAI7748271.1"/>
    </source>
</evidence>
<dbReference type="InterPro" id="IPR000270">
    <property type="entry name" value="PB1_dom"/>
</dbReference>
<dbReference type="Proteomes" id="UP001206925">
    <property type="component" value="Unassembled WGS sequence"/>
</dbReference>
<dbReference type="InterPro" id="IPR050167">
    <property type="entry name" value="Ser_Thr_protein_kinase"/>
</dbReference>
<feature type="domain" description="Protein kinase" evidence="2">
    <location>
        <begin position="620"/>
        <end position="921"/>
    </location>
</feature>
<evidence type="ECO:0000259" key="2">
    <source>
        <dbReference type="PROSITE" id="PS50011"/>
    </source>
</evidence>
<dbReference type="SUPFAM" id="SSF56112">
    <property type="entry name" value="Protein kinase-like (PK-like)"/>
    <property type="match status" value="1"/>
</dbReference>
<dbReference type="CDD" id="cd13999">
    <property type="entry name" value="STKc_MAP3K-like"/>
    <property type="match status" value="1"/>
</dbReference>
<dbReference type="Gene3D" id="1.10.510.10">
    <property type="entry name" value="Transferase(Phosphotransferase) domain 1"/>
    <property type="match status" value="1"/>
</dbReference>
<dbReference type="PROSITE" id="PS00108">
    <property type="entry name" value="PROTEIN_KINASE_ST"/>
    <property type="match status" value="1"/>
</dbReference>
<dbReference type="GO" id="GO:0005737">
    <property type="term" value="C:cytoplasm"/>
    <property type="evidence" value="ECO:0007669"/>
    <property type="project" value="TreeGrafter"/>
</dbReference>
<evidence type="ECO:0000313" key="4">
    <source>
        <dbReference type="Proteomes" id="UP001206925"/>
    </source>
</evidence>
<dbReference type="SUPFAM" id="SSF54277">
    <property type="entry name" value="CAD &amp; PB1 domains"/>
    <property type="match status" value="1"/>
</dbReference>
<dbReference type="Pfam" id="PF00564">
    <property type="entry name" value="PB1"/>
    <property type="match status" value="1"/>
</dbReference>
<feature type="region of interest" description="Disordered" evidence="1">
    <location>
        <begin position="601"/>
        <end position="624"/>
    </location>
</feature>
<dbReference type="FunFam" id="1.10.510.10:FF:000142">
    <property type="entry name" value="Octicosapeptide/phox/Bem1p domain kinase superfamily protein"/>
    <property type="match status" value="1"/>
</dbReference>
<sequence length="935" mass="103297">MTTEVPCLSGQWMKQEAHSVLKDGALAGKISVNNVFVRTGEEFAMEFLQECHKGSEVSNEHDKFPSNGTLLKSNGNCYIGYEELSVILGLQRVDSVSSSDMVDSAAERGSLSRASAALGSGVSDDSQRGKIKFICSSGGKILPRPGDGKLRYVGGETRIVSIQKNISWEELVKRTSEFCNQPYTIKYQLPGEDLDALISVSSNEDLQNMIEEYNGLGNLDGSMRLRLFFIPLSESEITCTIEANPNQQQNPDFQFVVAVNGIVDHSLTRYNDSRCLTNEVNQLKSADSMDVLLGSNDNGTHPTMPHTFSDPQLQELGGNSCFGSQDGNTLPSTLSFVPSEKSAQLESVVLQEKSVEQNENVHPQAVIEMPSAKQPVLYSQTDQLKRVHADANCIDEKLQTANQDQRKNVGVNQVSKENIPTFYQADYVSNITSSDHIIPVSTATNLKPIPDAVMHQFSNRQLEKSPAEPALSTTRDSENQQYVITGIVNGEQGNSKPHPEECLTDLLSGLSDNISHESIVQLPTSHQKNPTTGAGLMKEFSLMDDDFFNYTKQEGYYSNMQKEVPSIKDKKENQLELADLLGHVTDSAGSHVLDAVSTEAQPSNVTEAESHFSDSNVEDAATDHDCKDGPFDNALIAEMEADMYGLQIIKSAELEEESWALVHMELCIMEDGAGQMSLSKESRKAAFLADHLRKNTNDFWREARILSNLHHPNVVVFYGVVPDAAGGTLATVTEFMANGSLRNVLIKKDRSLDRRRKLLIAMDAAFGMEYLHSKNIVHFDLKCDNLLVNMRDPQRPVCKVGDFGLSRIKRNTLVSGGVRGTLPWMAPELLNGSTTRVSEKVDVFSFGITMWEILTSEEPYANMHCGAIIGGIVKDTLRPIIPDRCEPEWKKLMEQCWSTDPTLRPSFTEITNRLRTMSKTLQANGLKKGSHGPSH</sequence>
<dbReference type="GO" id="GO:0007165">
    <property type="term" value="P:signal transduction"/>
    <property type="evidence" value="ECO:0007669"/>
    <property type="project" value="TreeGrafter"/>
</dbReference>
<dbReference type="InterPro" id="IPR008271">
    <property type="entry name" value="Ser/Thr_kinase_AS"/>
</dbReference>
<dbReference type="CDD" id="cd06410">
    <property type="entry name" value="PB1_UP2"/>
    <property type="match status" value="1"/>
</dbReference>
<dbReference type="PROSITE" id="PS50011">
    <property type="entry name" value="PROTEIN_KINASE_DOM"/>
    <property type="match status" value="1"/>
</dbReference>
<dbReference type="InterPro" id="IPR011009">
    <property type="entry name" value="Kinase-like_dom_sf"/>
</dbReference>
<dbReference type="Gene3D" id="3.10.20.90">
    <property type="entry name" value="Phosphatidylinositol 3-kinase Catalytic Subunit, Chain A, domain 1"/>
    <property type="match status" value="1"/>
</dbReference>
<reference evidence="3" key="1">
    <citation type="submission" date="2022-06" db="EMBL/GenBank/DDBJ databases">
        <title>Uncovering the hologenomic basis of an extraordinary plant invasion.</title>
        <authorList>
            <person name="Bieker V.C."/>
            <person name="Martin M.D."/>
            <person name="Gilbert T."/>
            <person name="Hodgins K."/>
            <person name="Battlay P."/>
            <person name="Petersen B."/>
            <person name="Wilson J."/>
        </authorList>
    </citation>
    <scope>NUCLEOTIDE SEQUENCE</scope>
    <source>
        <strain evidence="3">AA19_3_7</strain>
        <tissue evidence="3">Leaf</tissue>
    </source>
</reference>
<dbReference type="PANTHER" id="PTHR23257">
    <property type="entry name" value="SERINE-THREONINE PROTEIN KINASE"/>
    <property type="match status" value="1"/>
</dbReference>
<dbReference type="Pfam" id="PF07714">
    <property type="entry name" value="PK_Tyr_Ser-Thr"/>
    <property type="match status" value="1"/>
</dbReference>
<organism evidence="3 4">
    <name type="scientific">Ambrosia artemisiifolia</name>
    <name type="common">Common ragweed</name>
    <dbReference type="NCBI Taxonomy" id="4212"/>
    <lineage>
        <taxon>Eukaryota</taxon>
        <taxon>Viridiplantae</taxon>
        <taxon>Streptophyta</taxon>
        <taxon>Embryophyta</taxon>
        <taxon>Tracheophyta</taxon>
        <taxon>Spermatophyta</taxon>
        <taxon>Magnoliopsida</taxon>
        <taxon>eudicotyledons</taxon>
        <taxon>Gunneridae</taxon>
        <taxon>Pentapetalae</taxon>
        <taxon>asterids</taxon>
        <taxon>campanulids</taxon>
        <taxon>Asterales</taxon>
        <taxon>Asteraceae</taxon>
        <taxon>Asteroideae</taxon>
        <taxon>Heliantheae alliance</taxon>
        <taxon>Heliantheae</taxon>
        <taxon>Ambrosia</taxon>
    </lineage>
</organism>
<proteinExistence type="predicted"/>
<dbReference type="EMBL" id="JAMZMK010006571">
    <property type="protein sequence ID" value="KAI7748271.1"/>
    <property type="molecule type" value="Genomic_DNA"/>
</dbReference>
<accession>A0AAD5GPZ8</accession>
<dbReference type="GO" id="GO:0005524">
    <property type="term" value="F:ATP binding"/>
    <property type="evidence" value="ECO:0007669"/>
    <property type="project" value="InterPro"/>
</dbReference>
<dbReference type="AlphaFoldDB" id="A0AAD5GPZ8"/>
<dbReference type="SMART" id="SM00666">
    <property type="entry name" value="PB1"/>
    <property type="match status" value="1"/>
</dbReference>
<dbReference type="InterPro" id="IPR001245">
    <property type="entry name" value="Ser-Thr/Tyr_kinase_cat_dom"/>
</dbReference>